<feature type="coiled-coil region" evidence="8">
    <location>
        <begin position="314"/>
        <end position="348"/>
    </location>
</feature>
<dbReference type="eggNOG" id="KOG0242">
    <property type="taxonomic scope" value="Eukaryota"/>
</dbReference>
<keyword evidence="5 6" id="KW-0505">Motor protein</keyword>
<dbReference type="STRING" id="5722.A2EZE9"/>
<evidence type="ECO:0000313" key="12">
    <source>
        <dbReference type="Proteomes" id="UP000001542"/>
    </source>
</evidence>
<dbReference type="FunFam" id="3.40.850.10:FF:000241">
    <property type="entry name" value="Kinesin-like protein"/>
    <property type="match status" value="1"/>
</dbReference>
<dbReference type="InterPro" id="IPR036961">
    <property type="entry name" value="Kinesin_motor_dom_sf"/>
</dbReference>
<dbReference type="RefSeq" id="XP_001330811.1">
    <property type="nucleotide sequence ID" value="XM_001330775.1"/>
</dbReference>
<dbReference type="Proteomes" id="UP000001542">
    <property type="component" value="Unassembled WGS sequence"/>
</dbReference>
<keyword evidence="9" id="KW-1133">Transmembrane helix</keyword>
<dbReference type="GO" id="GO:0005524">
    <property type="term" value="F:ATP binding"/>
    <property type="evidence" value="ECO:0007669"/>
    <property type="project" value="UniProtKB-UniRule"/>
</dbReference>
<dbReference type="OrthoDB" id="3176171at2759"/>
<reference evidence="11" key="1">
    <citation type="submission" date="2006-10" db="EMBL/GenBank/DDBJ databases">
        <authorList>
            <person name="Amadeo P."/>
            <person name="Zhao Q."/>
            <person name="Wortman J."/>
            <person name="Fraser-Liggett C."/>
            <person name="Carlton J."/>
        </authorList>
    </citation>
    <scope>NUCLEOTIDE SEQUENCE</scope>
    <source>
        <strain evidence="11">G3</strain>
    </source>
</reference>
<dbReference type="Gene3D" id="3.40.850.10">
    <property type="entry name" value="Kinesin motor domain"/>
    <property type="match status" value="1"/>
</dbReference>
<dbReference type="GO" id="GO:0008017">
    <property type="term" value="F:microtubule binding"/>
    <property type="evidence" value="ECO:0007669"/>
    <property type="project" value="InterPro"/>
</dbReference>
<evidence type="ECO:0000256" key="8">
    <source>
        <dbReference type="SAM" id="Coils"/>
    </source>
</evidence>
<dbReference type="OMA" id="GQVEHER"/>
<dbReference type="KEGG" id="tva:4759801"/>
<reference evidence="11" key="2">
    <citation type="journal article" date="2007" name="Science">
        <title>Draft genome sequence of the sexually transmitted pathogen Trichomonas vaginalis.</title>
        <authorList>
            <person name="Carlton J.M."/>
            <person name="Hirt R.P."/>
            <person name="Silva J.C."/>
            <person name="Delcher A.L."/>
            <person name="Schatz M."/>
            <person name="Zhao Q."/>
            <person name="Wortman J.R."/>
            <person name="Bidwell S.L."/>
            <person name="Alsmark U.C.M."/>
            <person name="Besteiro S."/>
            <person name="Sicheritz-Ponten T."/>
            <person name="Noel C.J."/>
            <person name="Dacks J.B."/>
            <person name="Foster P.G."/>
            <person name="Simillion C."/>
            <person name="Van de Peer Y."/>
            <person name="Miranda-Saavedra D."/>
            <person name="Barton G.J."/>
            <person name="Westrop G.D."/>
            <person name="Mueller S."/>
            <person name="Dessi D."/>
            <person name="Fiori P.L."/>
            <person name="Ren Q."/>
            <person name="Paulsen I."/>
            <person name="Zhang H."/>
            <person name="Bastida-Corcuera F.D."/>
            <person name="Simoes-Barbosa A."/>
            <person name="Brown M.T."/>
            <person name="Hayes R.D."/>
            <person name="Mukherjee M."/>
            <person name="Okumura C.Y."/>
            <person name="Schneider R."/>
            <person name="Smith A.J."/>
            <person name="Vanacova S."/>
            <person name="Villalvazo M."/>
            <person name="Haas B.J."/>
            <person name="Pertea M."/>
            <person name="Feldblyum T.V."/>
            <person name="Utterback T.R."/>
            <person name="Shu C.L."/>
            <person name="Osoegawa K."/>
            <person name="de Jong P.J."/>
            <person name="Hrdy I."/>
            <person name="Horvathova L."/>
            <person name="Zubacova Z."/>
            <person name="Dolezal P."/>
            <person name="Malik S.B."/>
            <person name="Logsdon J.M. Jr."/>
            <person name="Henze K."/>
            <person name="Gupta A."/>
            <person name="Wang C.C."/>
            <person name="Dunne R.L."/>
            <person name="Upcroft J.A."/>
            <person name="Upcroft P."/>
            <person name="White O."/>
            <person name="Salzberg S.L."/>
            <person name="Tang P."/>
            <person name="Chiu C.-H."/>
            <person name="Lee Y.-S."/>
            <person name="Embley T.M."/>
            <person name="Coombs G.H."/>
            <person name="Mottram J.C."/>
            <person name="Tachezy J."/>
            <person name="Fraser-Liggett C.M."/>
            <person name="Johnson P.J."/>
        </authorList>
    </citation>
    <scope>NUCLEOTIDE SEQUENCE [LARGE SCALE GENOMIC DNA]</scope>
    <source>
        <strain evidence="11">G3</strain>
    </source>
</reference>
<dbReference type="GO" id="GO:0005874">
    <property type="term" value="C:microtubule"/>
    <property type="evidence" value="ECO:0007669"/>
    <property type="project" value="UniProtKB-KW"/>
</dbReference>
<evidence type="ECO:0000256" key="2">
    <source>
        <dbReference type="ARBA" id="ARBA00022741"/>
    </source>
</evidence>
<feature type="transmembrane region" description="Helical" evidence="9">
    <location>
        <begin position="707"/>
        <end position="724"/>
    </location>
</feature>
<keyword evidence="2 6" id="KW-0547">Nucleotide-binding</keyword>
<dbReference type="SMR" id="A2EZE9"/>
<accession>A2EZE9</accession>
<dbReference type="PROSITE" id="PS50067">
    <property type="entry name" value="KINESIN_MOTOR_2"/>
    <property type="match status" value="1"/>
</dbReference>
<evidence type="ECO:0000256" key="4">
    <source>
        <dbReference type="ARBA" id="ARBA00023054"/>
    </source>
</evidence>
<dbReference type="InterPro" id="IPR027417">
    <property type="entry name" value="P-loop_NTPase"/>
</dbReference>
<evidence type="ECO:0000313" key="11">
    <source>
        <dbReference type="EMBL" id="EAY01970.1"/>
    </source>
</evidence>
<keyword evidence="1 7" id="KW-0493">Microtubule</keyword>
<dbReference type="Pfam" id="PF00225">
    <property type="entry name" value="Kinesin"/>
    <property type="match status" value="1"/>
</dbReference>
<dbReference type="InterPro" id="IPR001752">
    <property type="entry name" value="Kinesin_motor_dom"/>
</dbReference>
<comment type="similarity">
    <text evidence="6 7">Belongs to the TRAFAC class myosin-kinesin ATPase superfamily. Kinesin family.</text>
</comment>
<evidence type="ECO:0000259" key="10">
    <source>
        <dbReference type="PROSITE" id="PS50067"/>
    </source>
</evidence>
<dbReference type="InParanoid" id="A2EZE9"/>
<keyword evidence="12" id="KW-1185">Reference proteome</keyword>
<dbReference type="PRINTS" id="PR00380">
    <property type="entry name" value="KINESINHEAVY"/>
</dbReference>
<keyword evidence="3 6" id="KW-0067">ATP-binding</keyword>
<protein>
    <recommendedName>
        <fullName evidence="7">Kinesin-like protein</fullName>
    </recommendedName>
</protein>
<evidence type="ECO:0000256" key="5">
    <source>
        <dbReference type="ARBA" id="ARBA00023175"/>
    </source>
</evidence>
<dbReference type="InterPro" id="IPR019821">
    <property type="entry name" value="Kinesin_motor_CS"/>
</dbReference>
<keyword evidence="4 8" id="KW-0175">Coiled coil</keyword>
<dbReference type="VEuPathDB" id="TrichDB:TVAGG3_0587830"/>
<evidence type="ECO:0000256" key="3">
    <source>
        <dbReference type="ARBA" id="ARBA00022840"/>
    </source>
</evidence>
<dbReference type="PROSITE" id="PS00411">
    <property type="entry name" value="KINESIN_MOTOR_1"/>
    <property type="match status" value="1"/>
</dbReference>
<sequence>MSTNIRVAIRVRPSQDEKGIYDINRDSNEINLLEKPNDIYKFDYVYGPESTTGDIYYESVKDVILETIQGKNSTIIAYGSTGSGKTFTMTGDSKHTGIITFAVQDIFQIIGQDMSRHYGVRMSYFEIYNEKIIDLLASRSTAKSTASLTSVYVENSTNLLSIYTSNSNERATASTKENDRSSRSHAILRITIESTKDSGSSLISHLDLVDLAGSECQERTNATGDRQREGSNINKSLLALTKLIYTVANKKPDEKVVTNRDSKLTFVLADSIGGNSRTVIITTLANEKIHTSTSYSSIKFAQNAMRITNQPKINEVQENNVDRLRKRIKELEKELEDMKNNAAQAPQMQSDPALKRKRDELTTLLNITLGGQVEHERTKFAIPENRGTQAAKTIEKLKLIDELHLATEDLMAEEDPELWKDIPPAVLPKRKKKIAKKLINLENTDISELRDMKYSVSNQSTPVNTELQKENEDLKEEIRLLKEEKEKLSHDKDEIAERFARLQAEENYKEKVIIDDLKSQIVKQQTEIDIRDKKISDMRSEMKDKMTIAEREYNKKLMEIQMDCDNQMELQNTKIEELNGEIYDLRTTNRGIEVEYNALQESLKIAQQKLSSSEKDVTNLSKRLQWLSEGREVSKRLTIARMQESPYERTVIIDKSPKTKSEIGIQNVQEEKKDGIYIDFSASFEKSLQIDYTYLERDRRKQNCKNAIIFVILIVQIVYIYSIVML</sequence>
<dbReference type="PANTHER" id="PTHR47968">
    <property type="entry name" value="CENTROMERE PROTEIN E"/>
    <property type="match status" value="1"/>
</dbReference>
<organism evidence="11 12">
    <name type="scientific">Trichomonas vaginalis (strain ATCC PRA-98 / G3)</name>
    <dbReference type="NCBI Taxonomy" id="412133"/>
    <lineage>
        <taxon>Eukaryota</taxon>
        <taxon>Metamonada</taxon>
        <taxon>Parabasalia</taxon>
        <taxon>Trichomonadida</taxon>
        <taxon>Trichomonadidae</taxon>
        <taxon>Trichomonas</taxon>
    </lineage>
</organism>
<evidence type="ECO:0000256" key="7">
    <source>
        <dbReference type="RuleBase" id="RU000394"/>
    </source>
</evidence>
<dbReference type="AlphaFoldDB" id="A2EZE9"/>
<feature type="coiled-coil region" evidence="8">
    <location>
        <begin position="589"/>
        <end position="623"/>
    </location>
</feature>
<feature type="binding site" evidence="6">
    <location>
        <begin position="79"/>
        <end position="86"/>
    </location>
    <ligand>
        <name>ATP</name>
        <dbReference type="ChEBI" id="CHEBI:30616"/>
    </ligand>
</feature>
<dbReference type="GO" id="GO:0007018">
    <property type="term" value="P:microtubule-based movement"/>
    <property type="evidence" value="ECO:0007669"/>
    <property type="project" value="InterPro"/>
</dbReference>
<evidence type="ECO:0000256" key="1">
    <source>
        <dbReference type="ARBA" id="ARBA00022701"/>
    </source>
</evidence>
<dbReference type="SMART" id="SM00129">
    <property type="entry name" value="KISc"/>
    <property type="match status" value="1"/>
</dbReference>
<gene>
    <name evidence="11" type="ORF">TVAG_431110</name>
</gene>
<feature type="coiled-coil region" evidence="8">
    <location>
        <begin position="464"/>
        <end position="505"/>
    </location>
</feature>
<keyword evidence="9" id="KW-0472">Membrane</keyword>
<keyword evidence="9" id="KW-0812">Transmembrane</keyword>
<feature type="domain" description="Kinesin motor" evidence="10">
    <location>
        <begin position="4"/>
        <end position="307"/>
    </location>
</feature>
<dbReference type="GO" id="GO:0003777">
    <property type="term" value="F:microtubule motor activity"/>
    <property type="evidence" value="ECO:0007669"/>
    <property type="project" value="InterPro"/>
</dbReference>
<dbReference type="SUPFAM" id="SSF52540">
    <property type="entry name" value="P-loop containing nucleoside triphosphate hydrolases"/>
    <property type="match status" value="1"/>
</dbReference>
<dbReference type="PANTHER" id="PTHR47968:SF36">
    <property type="entry name" value="KINESIN HEAVY CHAIN ISOFORM X1"/>
    <property type="match status" value="1"/>
</dbReference>
<name>A2EZE9_TRIV3</name>
<evidence type="ECO:0000256" key="6">
    <source>
        <dbReference type="PROSITE-ProRule" id="PRU00283"/>
    </source>
</evidence>
<evidence type="ECO:0000256" key="9">
    <source>
        <dbReference type="SAM" id="Phobius"/>
    </source>
</evidence>
<dbReference type="VEuPathDB" id="TrichDB:TVAG_431110"/>
<proteinExistence type="inferred from homology"/>
<dbReference type="EMBL" id="DS113551">
    <property type="protein sequence ID" value="EAY01970.1"/>
    <property type="molecule type" value="Genomic_DNA"/>
</dbReference>
<dbReference type="InterPro" id="IPR027640">
    <property type="entry name" value="Kinesin-like_fam"/>
</dbReference>